<feature type="region of interest" description="Disordered" evidence="1">
    <location>
        <begin position="95"/>
        <end position="118"/>
    </location>
</feature>
<evidence type="ECO:0000313" key="4">
    <source>
        <dbReference type="Proteomes" id="UP000015104"/>
    </source>
</evidence>
<protein>
    <recommendedName>
        <fullName evidence="5">DAN domain-containing protein</fullName>
    </recommendedName>
</protein>
<proteinExistence type="predicted"/>
<evidence type="ECO:0000313" key="3">
    <source>
        <dbReference type="EnsemblMetazoa" id="tetur20g00650.1"/>
    </source>
</evidence>
<feature type="signal peptide" evidence="2">
    <location>
        <begin position="1"/>
        <end position="21"/>
    </location>
</feature>
<dbReference type="EnsemblMetazoa" id="tetur20g00650.1">
    <property type="protein sequence ID" value="tetur20g00650.1"/>
    <property type="gene ID" value="tetur20g00650"/>
</dbReference>
<evidence type="ECO:0008006" key="5">
    <source>
        <dbReference type="Google" id="ProtNLM"/>
    </source>
</evidence>
<dbReference type="AlphaFoldDB" id="T1KSS3"/>
<feature type="compositionally biased region" description="Polar residues" evidence="1">
    <location>
        <begin position="100"/>
        <end position="109"/>
    </location>
</feature>
<feature type="chain" id="PRO_5004581684" description="DAN domain-containing protein" evidence="2">
    <location>
        <begin position="22"/>
        <end position="135"/>
    </location>
</feature>
<evidence type="ECO:0000256" key="1">
    <source>
        <dbReference type="SAM" id="MobiDB-lite"/>
    </source>
</evidence>
<dbReference type="Proteomes" id="UP000015104">
    <property type="component" value="Unassembled WGS sequence"/>
</dbReference>
<reference evidence="4" key="1">
    <citation type="submission" date="2011-08" db="EMBL/GenBank/DDBJ databases">
        <authorList>
            <person name="Rombauts S."/>
        </authorList>
    </citation>
    <scope>NUCLEOTIDE SEQUENCE</scope>
    <source>
        <strain evidence="4">London</strain>
    </source>
</reference>
<organism evidence="3 4">
    <name type="scientific">Tetranychus urticae</name>
    <name type="common">Two-spotted spider mite</name>
    <dbReference type="NCBI Taxonomy" id="32264"/>
    <lineage>
        <taxon>Eukaryota</taxon>
        <taxon>Metazoa</taxon>
        <taxon>Ecdysozoa</taxon>
        <taxon>Arthropoda</taxon>
        <taxon>Chelicerata</taxon>
        <taxon>Arachnida</taxon>
        <taxon>Acari</taxon>
        <taxon>Acariformes</taxon>
        <taxon>Trombidiformes</taxon>
        <taxon>Prostigmata</taxon>
        <taxon>Eleutherengona</taxon>
        <taxon>Raphignathae</taxon>
        <taxon>Tetranychoidea</taxon>
        <taxon>Tetranychidae</taxon>
        <taxon>Tetranychus</taxon>
    </lineage>
</organism>
<accession>T1KSS3</accession>
<keyword evidence="4" id="KW-1185">Reference proteome</keyword>
<dbReference type="EMBL" id="CAEY01000509">
    <property type="status" value="NOT_ANNOTATED_CDS"/>
    <property type="molecule type" value="Genomic_DNA"/>
</dbReference>
<name>T1KSS3_TETUR</name>
<reference evidence="3" key="2">
    <citation type="submission" date="2015-06" db="UniProtKB">
        <authorList>
            <consortium name="EnsemblMetazoa"/>
        </authorList>
    </citation>
    <scope>IDENTIFICATION</scope>
</reference>
<evidence type="ECO:0000256" key="2">
    <source>
        <dbReference type="SAM" id="SignalP"/>
    </source>
</evidence>
<keyword evidence="2" id="KW-0732">Signal</keyword>
<dbReference type="HOGENOM" id="CLU_1888441_0_0_1"/>
<sequence>MKQVIILTCLGVAMLVTLTVAQDEPTESAPESVDLSKYRCKNANCSGKRVKICQRAASESPSIVFVDQVNGDNKCQCCFEKSVSRRKLRRIWAKARKNASKTSSGSDGETTVKPEYSTFAELPTLPSVELPGLSP</sequence>